<dbReference type="EMBL" id="AZIL01000353">
    <property type="protein sequence ID" value="EWM28134.1"/>
    <property type="molecule type" value="Genomic_DNA"/>
</dbReference>
<keyword evidence="5" id="KW-0472">Membrane</keyword>
<gene>
    <name evidence="9" type="ORF">Naga_100036g4</name>
</gene>
<keyword evidence="8" id="KW-0732">Signal</keyword>
<evidence type="ECO:0000256" key="8">
    <source>
        <dbReference type="SAM" id="SignalP"/>
    </source>
</evidence>
<name>W7U673_9STRA</name>
<evidence type="ECO:0000256" key="5">
    <source>
        <dbReference type="ARBA" id="ARBA00023136"/>
    </source>
</evidence>
<dbReference type="PANTHER" id="PTHR11266">
    <property type="entry name" value="PEROXISOMAL MEMBRANE PROTEIN 2, PXMP2 MPV17"/>
    <property type="match status" value="1"/>
</dbReference>
<feature type="region of interest" description="Disordered" evidence="7">
    <location>
        <begin position="68"/>
        <end position="96"/>
    </location>
</feature>
<dbReference type="PANTHER" id="PTHR11266:SF17">
    <property type="entry name" value="PROTEIN MPV17"/>
    <property type="match status" value="1"/>
</dbReference>
<evidence type="ECO:0000313" key="10">
    <source>
        <dbReference type="Proteomes" id="UP000019335"/>
    </source>
</evidence>
<dbReference type="Pfam" id="PF04117">
    <property type="entry name" value="Mpv17_PMP22"/>
    <property type="match status" value="1"/>
</dbReference>
<evidence type="ECO:0000256" key="1">
    <source>
        <dbReference type="ARBA" id="ARBA00004141"/>
    </source>
</evidence>
<sequence length="289" mass="30887">MFKLLTATLAVGATAFMAPTRPAIKAVRGPSMSMMTGATMGKIDAMFEGASPFYQDVLRRRPETGHGGGIIIGGGGDGEGTGGGGGDGGGGEGNKGGENPLQLLWKGYNQLLKDQPLLTKALTSFVGFSVGDLLAQKFIDKSEVVDLKRLLKLAFFGLLVHGPTGHYFYGFLDGKMPGTSAVTVASKVAIDQLLWNPIFGTMFFGWLGLTEGQNLEGIKNRIEKDLWASVKGSWTVWPIAHAINFRFIPNSQRLLYINSVQIGYNMFLSFLANRNAAPEPAPVAAGKKK</sequence>
<keyword evidence="10" id="KW-1185">Reference proteome</keyword>
<comment type="subcellular location">
    <subcellularLocation>
        <location evidence="1">Membrane</location>
        <topology evidence="1">Multi-pass membrane protein</topology>
    </subcellularLocation>
</comment>
<feature type="signal peptide" evidence="8">
    <location>
        <begin position="1"/>
        <end position="15"/>
    </location>
</feature>
<organism evidence="9 10">
    <name type="scientific">Nannochloropsis gaditana</name>
    <dbReference type="NCBI Taxonomy" id="72520"/>
    <lineage>
        <taxon>Eukaryota</taxon>
        <taxon>Sar</taxon>
        <taxon>Stramenopiles</taxon>
        <taxon>Ochrophyta</taxon>
        <taxon>Eustigmatophyceae</taxon>
        <taxon>Eustigmatales</taxon>
        <taxon>Monodopsidaceae</taxon>
        <taxon>Nannochloropsis</taxon>
    </lineage>
</organism>
<evidence type="ECO:0000313" key="9">
    <source>
        <dbReference type="EMBL" id="EWM28134.1"/>
    </source>
</evidence>
<dbReference type="AlphaFoldDB" id="W7U673"/>
<evidence type="ECO:0000256" key="7">
    <source>
        <dbReference type="SAM" id="MobiDB-lite"/>
    </source>
</evidence>
<reference evidence="9 10" key="1">
    <citation type="journal article" date="2014" name="Mol. Plant">
        <title>Chromosome Scale Genome Assembly and Transcriptome Profiling of Nannochloropsis gaditana in Nitrogen Depletion.</title>
        <authorList>
            <person name="Corteggiani Carpinelli E."/>
            <person name="Telatin A."/>
            <person name="Vitulo N."/>
            <person name="Forcato C."/>
            <person name="D'Angelo M."/>
            <person name="Schiavon R."/>
            <person name="Vezzi A."/>
            <person name="Giacometti G.M."/>
            <person name="Morosinotto T."/>
            <person name="Valle G."/>
        </authorList>
    </citation>
    <scope>NUCLEOTIDE SEQUENCE [LARGE SCALE GENOMIC DNA]</scope>
    <source>
        <strain evidence="9 10">B-31</strain>
    </source>
</reference>
<feature type="chain" id="PRO_5012791168" evidence="8">
    <location>
        <begin position="16"/>
        <end position="289"/>
    </location>
</feature>
<comment type="caution">
    <text evidence="9">The sequence shown here is derived from an EMBL/GenBank/DDBJ whole genome shotgun (WGS) entry which is preliminary data.</text>
</comment>
<accession>W7U673</accession>
<proteinExistence type="inferred from homology"/>
<evidence type="ECO:0000256" key="3">
    <source>
        <dbReference type="ARBA" id="ARBA00022692"/>
    </source>
</evidence>
<dbReference type="InterPro" id="IPR007248">
    <property type="entry name" value="Mpv17_PMP22"/>
</dbReference>
<evidence type="ECO:0000256" key="2">
    <source>
        <dbReference type="ARBA" id="ARBA00006824"/>
    </source>
</evidence>
<comment type="similarity">
    <text evidence="2 6">Belongs to the peroxisomal membrane protein PXMP2/4 family.</text>
</comment>
<keyword evidence="3" id="KW-0812">Transmembrane</keyword>
<protein>
    <submittedName>
        <fullName evidence="9">Mpv17-like protein</fullName>
    </submittedName>
</protein>
<evidence type="ECO:0000256" key="6">
    <source>
        <dbReference type="RuleBase" id="RU363053"/>
    </source>
</evidence>
<evidence type="ECO:0000256" key="4">
    <source>
        <dbReference type="ARBA" id="ARBA00022989"/>
    </source>
</evidence>
<keyword evidence="4" id="KW-1133">Transmembrane helix</keyword>
<dbReference type="OrthoDB" id="430207at2759"/>
<dbReference type="GO" id="GO:0016020">
    <property type="term" value="C:membrane"/>
    <property type="evidence" value="ECO:0007669"/>
    <property type="project" value="UniProtKB-SubCell"/>
</dbReference>
<dbReference type="GO" id="GO:0005737">
    <property type="term" value="C:cytoplasm"/>
    <property type="evidence" value="ECO:0007669"/>
    <property type="project" value="TreeGrafter"/>
</dbReference>
<dbReference type="Proteomes" id="UP000019335">
    <property type="component" value="Chromosome 5"/>
</dbReference>